<feature type="compositionally biased region" description="Basic and acidic residues" evidence="1">
    <location>
        <begin position="442"/>
        <end position="451"/>
    </location>
</feature>
<dbReference type="AlphaFoldDB" id="A0AAD4VHX3"/>
<evidence type="ECO:0000313" key="3">
    <source>
        <dbReference type="EMBL" id="KAI5324167.1"/>
    </source>
</evidence>
<dbReference type="InterPro" id="IPR043502">
    <property type="entry name" value="DNA/RNA_pol_sf"/>
</dbReference>
<dbReference type="InterPro" id="IPR013103">
    <property type="entry name" value="RVT_2"/>
</dbReference>
<dbReference type="PANTHER" id="PTHR11439">
    <property type="entry name" value="GAG-POL-RELATED RETROTRANSPOSON"/>
    <property type="match status" value="1"/>
</dbReference>
<dbReference type="Pfam" id="PF07727">
    <property type="entry name" value="RVT_2"/>
    <property type="match status" value="2"/>
</dbReference>
<comment type="caution">
    <text evidence="3">The sequence shown here is derived from an EMBL/GenBank/DDBJ whole genome shotgun (WGS) entry which is preliminary data.</text>
</comment>
<keyword evidence="4" id="KW-1185">Reference proteome</keyword>
<feature type="region of interest" description="Disordered" evidence="1">
    <location>
        <begin position="438"/>
        <end position="463"/>
    </location>
</feature>
<protein>
    <recommendedName>
        <fullName evidence="2">Reverse transcriptase Ty1/copia-type domain-containing protein</fullName>
    </recommendedName>
</protein>
<reference evidence="3 4" key="1">
    <citation type="journal article" date="2022" name="G3 (Bethesda)">
        <title>Whole-genome sequence and methylome profiling of the almond [Prunus dulcis (Mill.) D.A. Webb] cultivar 'Nonpareil'.</title>
        <authorList>
            <person name="D'Amico-Willman K.M."/>
            <person name="Ouma W.Z."/>
            <person name="Meulia T."/>
            <person name="Sideli G.M."/>
            <person name="Gradziel T.M."/>
            <person name="Fresnedo-Ramirez J."/>
        </authorList>
    </citation>
    <scope>NUCLEOTIDE SEQUENCE [LARGE SCALE GENOMIC DNA]</scope>
    <source>
        <strain evidence="3">Clone GOH B32 T37-40</strain>
    </source>
</reference>
<dbReference type="PANTHER" id="PTHR11439:SF455">
    <property type="entry name" value="RLK (RECEPTOR-LIKE PROTEIN KINASE) 8, PUTATIVE-RELATED"/>
    <property type="match status" value="1"/>
</dbReference>
<dbReference type="SUPFAM" id="SSF56672">
    <property type="entry name" value="DNA/RNA polymerases"/>
    <property type="match status" value="1"/>
</dbReference>
<evidence type="ECO:0000259" key="2">
    <source>
        <dbReference type="Pfam" id="PF07727"/>
    </source>
</evidence>
<proteinExistence type="predicted"/>
<name>A0AAD4VHX3_PRUDU</name>
<sequence length="463" mass="52690">MNIVGCKWVFKVKRRADGSIDRYKAHLVAKGFNQKEGFDYAETFSPMVKPATIRTILSLALSYHWPLQQLDVRNAYMKQPPGFHDPSHPHHSDASLFIRRSSSCTVYVLVYVDDIIVTGSPSPSVNHFIDQLCSTFDSRRMGELNFFLGMEINRFSDHLFLSQTRYAVDLLTRFHLTECKPSPTPLPSDTRLSCLDGDPLPDPSTYRSMVGGLQYLTLSRPDISFAVNQVCQFMHNPRTSHLQVVKRIFRYIKGTLEQGLIFHQSTDFSLRSFSDADWAGSVDDRRSTTGACVFLGPNLLTWTAKKQSTVSRSSTEAEYRALAHTAAELRWFCYLFRELGIPLRSAPCIYVDNLSALYMAANPIFQARTRHIEIDYHFVRELVARKALCTSYVPSSHQLADIFTKGLGHARFSLLKSKLNLRVAPLRLREGKENITPVHPRKSFDFPKADLTDSSSQDQRYIS</sequence>
<feature type="compositionally biased region" description="Polar residues" evidence="1">
    <location>
        <begin position="452"/>
        <end position="463"/>
    </location>
</feature>
<feature type="domain" description="Reverse transcriptase Ty1/copia-type" evidence="2">
    <location>
        <begin position="4"/>
        <end position="78"/>
    </location>
</feature>
<accession>A0AAD4VHX3</accession>
<dbReference type="Proteomes" id="UP001054821">
    <property type="component" value="Chromosome 6"/>
</dbReference>
<dbReference type="EMBL" id="JAJFAZ020000006">
    <property type="protein sequence ID" value="KAI5324167.1"/>
    <property type="molecule type" value="Genomic_DNA"/>
</dbReference>
<organism evidence="3 4">
    <name type="scientific">Prunus dulcis</name>
    <name type="common">Almond</name>
    <name type="synonym">Amygdalus dulcis</name>
    <dbReference type="NCBI Taxonomy" id="3755"/>
    <lineage>
        <taxon>Eukaryota</taxon>
        <taxon>Viridiplantae</taxon>
        <taxon>Streptophyta</taxon>
        <taxon>Embryophyta</taxon>
        <taxon>Tracheophyta</taxon>
        <taxon>Spermatophyta</taxon>
        <taxon>Magnoliopsida</taxon>
        <taxon>eudicotyledons</taxon>
        <taxon>Gunneridae</taxon>
        <taxon>Pentapetalae</taxon>
        <taxon>rosids</taxon>
        <taxon>fabids</taxon>
        <taxon>Rosales</taxon>
        <taxon>Rosaceae</taxon>
        <taxon>Amygdaloideae</taxon>
        <taxon>Amygdaleae</taxon>
        <taxon>Prunus</taxon>
    </lineage>
</organism>
<feature type="domain" description="Reverse transcriptase Ty1/copia-type" evidence="2">
    <location>
        <begin position="92"/>
        <end position="186"/>
    </location>
</feature>
<evidence type="ECO:0000313" key="4">
    <source>
        <dbReference type="Proteomes" id="UP001054821"/>
    </source>
</evidence>
<gene>
    <name evidence="3" type="ORF">L3X38_033240</name>
</gene>
<dbReference type="CDD" id="cd09272">
    <property type="entry name" value="RNase_HI_RT_Ty1"/>
    <property type="match status" value="1"/>
</dbReference>
<evidence type="ECO:0000256" key="1">
    <source>
        <dbReference type="SAM" id="MobiDB-lite"/>
    </source>
</evidence>